<evidence type="ECO:0000313" key="4">
    <source>
        <dbReference type="Proteomes" id="UP000016922"/>
    </source>
</evidence>
<reference evidence="3 4" key="1">
    <citation type="journal article" date="2013" name="BMC Genomics">
        <title>Genomics-driven discovery of the pneumocandin biosynthetic gene cluster in the fungus Glarea lozoyensis.</title>
        <authorList>
            <person name="Chen L."/>
            <person name="Yue Q."/>
            <person name="Zhang X."/>
            <person name="Xiang M."/>
            <person name="Wang C."/>
            <person name="Li S."/>
            <person name="Che Y."/>
            <person name="Ortiz-Lopez F.J."/>
            <person name="Bills G.F."/>
            <person name="Liu X."/>
            <person name="An Z."/>
        </authorList>
    </citation>
    <scope>NUCLEOTIDE SEQUENCE [LARGE SCALE GENOMIC DNA]</scope>
    <source>
        <strain evidence="4">ATCC 20868 / MF5171</strain>
    </source>
</reference>
<gene>
    <name evidence="3" type="ORF">GLAREA_11157</name>
</gene>
<feature type="compositionally biased region" description="Acidic residues" evidence="1">
    <location>
        <begin position="268"/>
        <end position="278"/>
    </location>
</feature>
<feature type="region of interest" description="Disordered" evidence="1">
    <location>
        <begin position="1"/>
        <end position="44"/>
    </location>
</feature>
<dbReference type="GO" id="GO:0005737">
    <property type="term" value="C:cytoplasm"/>
    <property type="evidence" value="ECO:0007669"/>
    <property type="project" value="TreeGrafter"/>
</dbReference>
<proteinExistence type="predicted"/>
<dbReference type="STRING" id="1116229.S3EAV4"/>
<dbReference type="PANTHER" id="PTHR11538:SF26">
    <property type="entry name" value="FERREDOXIN-FOLD ANTICODON-BINDING DOMAIN-CONTAINING PROTEIN 1"/>
    <property type="match status" value="1"/>
</dbReference>
<feature type="region of interest" description="Disordered" evidence="1">
    <location>
        <begin position="255"/>
        <end position="315"/>
    </location>
</feature>
<sequence>MGKNKRLTGKTPKRPKHPATKLSRPSGVVKAHSKPAKKHVQHAHTAPTIPFQTDDHILLVGEADLSFSSALLALGFPRLTPTVYESSEGELCEKYPSGEGVGGARGNIDVLREGGVVVRYGVDVTRRGWMKGGMRWERVVFNFPHVGGKSTDVNRQVRYNQELLVSFFKSSISLLSPTPGSSILVTLFEGEPYTLWNIRDLARHSGLEVLRSFRFQAGAYEGYRHARTLGVVKGGGGWKGEDRLSRTYEFVRKGEGVKQGTGKKAGSDDEEDENEMGGDEGQGGSEAEEVMDEGHEGMVEDEEHASGADDEDKDG</sequence>
<dbReference type="GeneID" id="19470199"/>
<dbReference type="Proteomes" id="UP000016922">
    <property type="component" value="Unassembled WGS sequence"/>
</dbReference>
<dbReference type="RefSeq" id="XP_008077537.1">
    <property type="nucleotide sequence ID" value="XM_008079346.1"/>
</dbReference>
<dbReference type="InterPro" id="IPR019446">
    <property type="entry name" value="BMT5-like"/>
</dbReference>
<dbReference type="OMA" id="YPGYKHA"/>
<dbReference type="KEGG" id="glz:GLAREA_11157"/>
<dbReference type="eggNOG" id="KOG4174">
    <property type="taxonomic scope" value="Eukaryota"/>
</dbReference>
<dbReference type="PANTHER" id="PTHR11538">
    <property type="entry name" value="PHENYLALANYL-TRNA SYNTHETASE"/>
    <property type="match status" value="1"/>
</dbReference>
<organism evidence="3 4">
    <name type="scientific">Glarea lozoyensis (strain ATCC 20868 / MF5171)</name>
    <dbReference type="NCBI Taxonomy" id="1116229"/>
    <lineage>
        <taxon>Eukaryota</taxon>
        <taxon>Fungi</taxon>
        <taxon>Dikarya</taxon>
        <taxon>Ascomycota</taxon>
        <taxon>Pezizomycotina</taxon>
        <taxon>Leotiomycetes</taxon>
        <taxon>Helotiales</taxon>
        <taxon>Helotiaceae</taxon>
        <taxon>Glarea</taxon>
    </lineage>
</organism>
<evidence type="ECO:0000313" key="3">
    <source>
        <dbReference type="EMBL" id="EPE35458.1"/>
    </source>
</evidence>
<feature type="compositionally biased region" description="Acidic residues" evidence="1">
    <location>
        <begin position="299"/>
        <end position="315"/>
    </location>
</feature>
<feature type="compositionally biased region" description="Basic residues" evidence="1">
    <location>
        <begin position="31"/>
        <end position="42"/>
    </location>
</feature>
<dbReference type="HOGENOM" id="CLU_035438_0_0_1"/>
<protein>
    <recommendedName>
        <fullName evidence="2">25S rRNA (uridine-N(3))-methyltransferase BMT5-like domain-containing protein</fullName>
    </recommendedName>
</protein>
<dbReference type="AlphaFoldDB" id="S3EAV4"/>
<dbReference type="GO" id="GO:0070475">
    <property type="term" value="P:rRNA base methylation"/>
    <property type="evidence" value="ECO:0007669"/>
    <property type="project" value="InterPro"/>
</dbReference>
<name>S3EAV4_GLAL2</name>
<dbReference type="GO" id="GO:0070042">
    <property type="term" value="F:rRNA (uridine-N3-)-methyltransferase activity"/>
    <property type="evidence" value="ECO:0007669"/>
    <property type="project" value="InterPro"/>
</dbReference>
<evidence type="ECO:0000259" key="2">
    <source>
        <dbReference type="Pfam" id="PF10354"/>
    </source>
</evidence>
<keyword evidence="4" id="KW-1185">Reference proteome</keyword>
<dbReference type="OrthoDB" id="273345at2759"/>
<feature type="domain" description="25S rRNA (uridine-N(3))-methyltransferase BMT5-like" evidence="2">
    <location>
        <begin position="58"/>
        <end position="227"/>
    </location>
</feature>
<accession>S3EAV4</accession>
<evidence type="ECO:0000256" key="1">
    <source>
        <dbReference type="SAM" id="MobiDB-lite"/>
    </source>
</evidence>
<dbReference type="Pfam" id="PF10354">
    <property type="entry name" value="BMT5-like"/>
    <property type="match status" value="1"/>
</dbReference>
<feature type="compositionally biased region" description="Basic residues" evidence="1">
    <location>
        <begin position="1"/>
        <end position="19"/>
    </location>
</feature>
<dbReference type="EMBL" id="KE145354">
    <property type="protein sequence ID" value="EPE35458.1"/>
    <property type="molecule type" value="Genomic_DNA"/>
</dbReference>